<evidence type="ECO:0000313" key="7">
    <source>
        <dbReference type="EMBL" id="HGE77757.1"/>
    </source>
</evidence>
<name>A0A7V3VTQ3_UNCW3</name>
<dbReference type="InterPro" id="IPR003593">
    <property type="entry name" value="AAA+_ATPase"/>
</dbReference>
<dbReference type="Pfam" id="PF00005">
    <property type="entry name" value="ABC_tran"/>
    <property type="match status" value="1"/>
</dbReference>
<reference evidence="7" key="1">
    <citation type="journal article" date="2020" name="mSystems">
        <title>Genome- and Community-Level Interaction Insights into Carbon Utilization and Element Cycling Functions of Hydrothermarchaeota in Hydrothermal Sediment.</title>
        <authorList>
            <person name="Zhou Z."/>
            <person name="Liu Y."/>
            <person name="Xu W."/>
            <person name="Pan J."/>
            <person name="Luo Z.H."/>
            <person name="Li M."/>
        </authorList>
    </citation>
    <scope>NUCLEOTIDE SEQUENCE [LARGE SCALE GENOMIC DNA]</scope>
    <source>
        <strain evidence="7">SpSt-961</strain>
    </source>
</reference>
<keyword evidence="3" id="KW-0547">Nucleotide-binding</keyword>
<evidence type="ECO:0000256" key="4">
    <source>
        <dbReference type="ARBA" id="ARBA00022840"/>
    </source>
</evidence>
<comment type="caution">
    <text evidence="7">The sequence shown here is derived from an EMBL/GenBank/DDBJ whole genome shotgun (WGS) entry which is preliminary data.</text>
</comment>
<protein>
    <submittedName>
        <fullName evidence="7">ABC transporter ATP-binding protein</fullName>
    </submittedName>
</protein>
<dbReference type="PIRSF" id="PIRSF039137">
    <property type="entry name" value="ABC_branched_ATPase"/>
    <property type="match status" value="1"/>
</dbReference>
<dbReference type="AlphaFoldDB" id="A0A7V3VTQ3"/>
<sequence>MERANPILEVKGLSVSYGGIKALDNISFKVCSGEIVALIGANGAGKSTTLRTISGLVKPESGIIYFSGNNIAGLPAHKIAKLGIGHVPEGRKPFANLSVYENLRLGAYLVNDPSLINNTLNRIFKSFPRLKERLSQSAGTLSGGELQMLAMARTLMAKPRLLMLDEPSMGLSPILVNEIFNIIKELNEQGTSILLVEQNAHKALSIAHYAYVLETGRIILEGMGKDLHENPYVRSAYLGA</sequence>
<dbReference type="SUPFAM" id="SSF52540">
    <property type="entry name" value="P-loop containing nucleoside triphosphate hydrolases"/>
    <property type="match status" value="1"/>
</dbReference>
<dbReference type="CDD" id="cd03224">
    <property type="entry name" value="ABC_TM1139_LivF_branched"/>
    <property type="match status" value="1"/>
</dbReference>
<dbReference type="GO" id="GO:0016887">
    <property type="term" value="F:ATP hydrolysis activity"/>
    <property type="evidence" value="ECO:0007669"/>
    <property type="project" value="InterPro"/>
</dbReference>
<evidence type="ECO:0000256" key="1">
    <source>
        <dbReference type="ARBA" id="ARBA00005417"/>
    </source>
</evidence>
<dbReference type="GO" id="GO:0015807">
    <property type="term" value="P:L-amino acid transport"/>
    <property type="evidence" value="ECO:0007669"/>
    <property type="project" value="TreeGrafter"/>
</dbReference>
<dbReference type="PANTHER" id="PTHR43820">
    <property type="entry name" value="HIGH-AFFINITY BRANCHED-CHAIN AMINO ACID TRANSPORT ATP-BINDING PROTEIN LIVF"/>
    <property type="match status" value="1"/>
</dbReference>
<proteinExistence type="inferred from homology"/>
<dbReference type="PANTHER" id="PTHR43820:SF4">
    <property type="entry name" value="HIGH-AFFINITY BRANCHED-CHAIN AMINO ACID TRANSPORT ATP-BINDING PROTEIN LIVF"/>
    <property type="match status" value="1"/>
</dbReference>
<dbReference type="PROSITE" id="PS50893">
    <property type="entry name" value="ABC_TRANSPORTER_2"/>
    <property type="match status" value="1"/>
</dbReference>
<evidence type="ECO:0000256" key="3">
    <source>
        <dbReference type="ARBA" id="ARBA00022741"/>
    </source>
</evidence>
<evidence type="ECO:0000256" key="2">
    <source>
        <dbReference type="ARBA" id="ARBA00022448"/>
    </source>
</evidence>
<keyword evidence="4 7" id="KW-0067">ATP-binding</keyword>
<feature type="domain" description="ABC transporter" evidence="6">
    <location>
        <begin position="8"/>
        <end position="240"/>
    </location>
</feature>
<dbReference type="InterPro" id="IPR030660">
    <property type="entry name" value="ABC_branched_ATPase_LivF/BraG"/>
</dbReference>
<organism evidence="7">
    <name type="scientific">candidate division WOR-3 bacterium</name>
    <dbReference type="NCBI Taxonomy" id="2052148"/>
    <lineage>
        <taxon>Bacteria</taxon>
        <taxon>Bacteria division WOR-3</taxon>
    </lineage>
</organism>
<keyword evidence="2" id="KW-0813">Transport</keyword>
<dbReference type="SMART" id="SM00382">
    <property type="entry name" value="AAA"/>
    <property type="match status" value="1"/>
</dbReference>
<gene>
    <name evidence="7" type="ORF">ENX68_01995</name>
</gene>
<comment type="similarity">
    <text evidence="1">Belongs to the ABC transporter superfamily.</text>
</comment>
<keyword evidence="5" id="KW-0029">Amino-acid transport</keyword>
<dbReference type="InterPro" id="IPR052156">
    <property type="entry name" value="BCAA_Transport_ATP-bd_LivF"/>
</dbReference>
<dbReference type="InterPro" id="IPR003439">
    <property type="entry name" value="ABC_transporter-like_ATP-bd"/>
</dbReference>
<dbReference type="InterPro" id="IPR017871">
    <property type="entry name" value="ABC_transporter-like_CS"/>
</dbReference>
<dbReference type="InterPro" id="IPR027417">
    <property type="entry name" value="P-loop_NTPase"/>
</dbReference>
<dbReference type="PROSITE" id="PS00211">
    <property type="entry name" value="ABC_TRANSPORTER_1"/>
    <property type="match status" value="1"/>
</dbReference>
<dbReference type="Gene3D" id="3.40.50.300">
    <property type="entry name" value="P-loop containing nucleotide triphosphate hydrolases"/>
    <property type="match status" value="1"/>
</dbReference>
<dbReference type="EMBL" id="DTOZ01000053">
    <property type="protein sequence ID" value="HGE77757.1"/>
    <property type="molecule type" value="Genomic_DNA"/>
</dbReference>
<evidence type="ECO:0000259" key="6">
    <source>
        <dbReference type="PROSITE" id="PS50893"/>
    </source>
</evidence>
<dbReference type="GO" id="GO:0015658">
    <property type="term" value="F:branched-chain amino acid transmembrane transporter activity"/>
    <property type="evidence" value="ECO:0007669"/>
    <property type="project" value="InterPro"/>
</dbReference>
<dbReference type="GO" id="GO:0005524">
    <property type="term" value="F:ATP binding"/>
    <property type="evidence" value="ECO:0007669"/>
    <property type="project" value="UniProtKB-KW"/>
</dbReference>
<evidence type="ECO:0000256" key="5">
    <source>
        <dbReference type="ARBA" id="ARBA00022970"/>
    </source>
</evidence>
<accession>A0A7V3VTQ3</accession>